<feature type="compositionally biased region" description="Polar residues" evidence="1">
    <location>
        <begin position="420"/>
        <end position="432"/>
    </location>
</feature>
<dbReference type="AlphaFoldDB" id="A0A4Y7SIQ9"/>
<comment type="caution">
    <text evidence="2">The sequence shown here is derived from an EMBL/GenBank/DDBJ whole genome shotgun (WGS) entry which is preliminary data.</text>
</comment>
<protein>
    <submittedName>
        <fullName evidence="2">Uncharacterized protein</fullName>
    </submittedName>
</protein>
<feature type="compositionally biased region" description="Basic residues" evidence="1">
    <location>
        <begin position="281"/>
        <end position="291"/>
    </location>
</feature>
<evidence type="ECO:0000256" key="1">
    <source>
        <dbReference type="SAM" id="MobiDB-lite"/>
    </source>
</evidence>
<keyword evidence="3" id="KW-1185">Reference proteome</keyword>
<gene>
    <name evidence="2" type="ORF">FA13DRAFT_1799532</name>
</gene>
<dbReference type="EMBL" id="QPFP01000103">
    <property type="protein sequence ID" value="TEB21777.1"/>
    <property type="molecule type" value="Genomic_DNA"/>
</dbReference>
<feature type="compositionally biased region" description="Acidic residues" evidence="1">
    <location>
        <begin position="77"/>
        <end position="89"/>
    </location>
</feature>
<feature type="compositionally biased region" description="Polar residues" evidence="1">
    <location>
        <begin position="367"/>
        <end position="395"/>
    </location>
</feature>
<dbReference type="Proteomes" id="UP000298030">
    <property type="component" value="Unassembled WGS sequence"/>
</dbReference>
<feature type="compositionally biased region" description="Basic residues" evidence="1">
    <location>
        <begin position="248"/>
        <end position="259"/>
    </location>
</feature>
<feature type="compositionally biased region" description="Basic and acidic residues" evidence="1">
    <location>
        <begin position="99"/>
        <end position="118"/>
    </location>
</feature>
<organism evidence="2 3">
    <name type="scientific">Coprinellus micaceus</name>
    <name type="common">Glistening ink-cap mushroom</name>
    <name type="synonym">Coprinus micaceus</name>
    <dbReference type="NCBI Taxonomy" id="71717"/>
    <lineage>
        <taxon>Eukaryota</taxon>
        <taxon>Fungi</taxon>
        <taxon>Dikarya</taxon>
        <taxon>Basidiomycota</taxon>
        <taxon>Agaricomycotina</taxon>
        <taxon>Agaricomycetes</taxon>
        <taxon>Agaricomycetidae</taxon>
        <taxon>Agaricales</taxon>
        <taxon>Agaricineae</taxon>
        <taxon>Psathyrellaceae</taxon>
        <taxon>Coprinellus</taxon>
    </lineage>
</organism>
<feature type="region of interest" description="Disordered" evidence="1">
    <location>
        <begin position="231"/>
        <end position="481"/>
    </location>
</feature>
<evidence type="ECO:0000313" key="3">
    <source>
        <dbReference type="Proteomes" id="UP000298030"/>
    </source>
</evidence>
<proteinExistence type="predicted"/>
<evidence type="ECO:0000313" key="2">
    <source>
        <dbReference type="EMBL" id="TEB21777.1"/>
    </source>
</evidence>
<dbReference type="STRING" id="71717.A0A4Y7SIQ9"/>
<feature type="compositionally biased region" description="Basic and acidic residues" evidence="1">
    <location>
        <begin position="237"/>
        <end position="246"/>
    </location>
</feature>
<accession>A0A4Y7SIQ9</accession>
<reference evidence="2 3" key="1">
    <citation type="journal article" date="2019" name="Nat. Ecol. Evol.">
        <title>Megaphylogeny resolves global patterns of mushroom evolution.</title>
        <authorList>
            <person name="Varga T."/>
            <person name="Krizsan K."/>
            <person name="Foldi C."/>
            <person name="Dima B."/>
            <person name="Sanchez-Garcia M."/>
            <person name="Sanchez-Ramirez S."/>
            <person name="Szollosi G.J."/>
            <person name="Szarkandi J.G."/>
            <person name="Papp V."/>
            <person name="Albert L."/>
            <person name="Andreopoulos W."/>
            <person name="Angelini C."/>
            <person name="Antonin V."/>
            <person name="Barry K.W."/>
            <person name="Bougher N.L."/>
            <person name="Buchanan P."/>
            <person name="Buyck B."/>
            <person name="Bense V."/>
            <person name="Catcheside P."/>
            <person name="Chovatia M."/>
            <person name="Cooper J."/>
            <person name="Damon W."/>
            <person name="Desjardin D."/>
            <person name="Finy P."/>
            <person name="Geml J."/>
            <person name="Haridas S."/>
            <person name="Hughes K."/>
            <person name="Justo A."/>
            <person name="Karasinski D."/>
            <person name="Kautmanova I."/>
            <person name="Kiss B."/>
            <person name="Kocsube S."/>
            <person name="Kotiranta H."/>
            <person name="LaButti K.M."/>
            <person name="Lechner B.E."/>
            <person name="Liimatainen K."/>
            <person name="Lipzen A."/>
            <person name="Lukacs Z."/>
            <person name="Mihaltcheva S."/>
            <person name="Morgado L.N."/>
            <person name="Niskanen T."/>
            <person name="Noordeloos M.E."/>
            <person name="Ohm R.A."/>
            <person name="Ortiz-Santana B."/>
            <person name="Ovrebo C."/>
            <person name="Racz N."/>
            <person name="Riley R."/>
            <person name="Savchenko A."/>
            <person name="Shiryaev A."/>
            <person name="Soop K."/>
            <person name="Spirin V."/>
            <person name="Szebenyi C."/>
            <person name="Tomsovsky M."/>
            <person name="Tulloss R.E."/>
            <person name="Uehling J."/>
            <person name="Grigoriev I.V."/>
            <person name="Vagvolgyi C."/>
            <person name="Papp T."/>
            <person name="Martin F.M."/>
            <person name="Miettinen O."/>
            <person name="Hibbett D.S."/>
            <person name="Nagy L.G."/>
        </authorList>
    </citation>
    <scope>NUCLEOTIDE SEQUENCE [LARGE SCALE GENOMIC DNA]</scope>
    <source>
        <strain evidence="2 3">FP101781</strain>
    </source>
</reference>
<feature type="compositionally biased region" description="Low complexity" evidence="1">
    <location>
        <begin position="22"/>
        <end position="37"/>
    </location>
</feature>
<dbReference type="OrthoDB" id="3271097at2759"/>
<sequence>MAASKTQKISAARKKLLKLAALKKSSSGSKSLSATKSKGSKKSPDGKPAAARNRSPSPVPKKKGRPPKKLCDKTLSGEEEDGSGSEGEGDGGRRKKKKTENERLRARLREYEKKHYDSEDSDDICEIPKPPGQSGRRDPDRGYILQDTMELNTVEGNIEYNGILDDVHDGVSAARMDKSVTYKKQPAIKIAKVVRYVGKRRRYMTPKRFPADWATHEMLKNYLQNIRRKLKTKEKKKAALAEDTGQRRLGKTRKHKGSKGSKGTRGNSSDEDAQPRPARSTGKKQLKRLRRHSGDTPPGPANSSGDDNPEPAPKKARASKPVTFPPAKKRRSTHPLPPPSDSEGEDEPVSSQKPPPSKKSSGVRSPNRSPSSRAKTGKSSSMSGNDKNVSGSQSLAAALFSDSDTDNTPAQKPGPLVDLTNLTSLSQPTKKGTFTGPVLSSSESGSASDDSDNWVPDNNSQVPGDLANGCRTLRSSTHKLA</sequence>
<feature type="region of interest" description="Disordered" evidence="1">
    <location>
        <begin position="22"/>
        <end position="140"/>
    </location>
</feature>
<name>A0A4Y7SIQ9_COPMI</name>